<organism evidence="1 2">
    <name type="scientific">Scophthalmus maximus</name>
    <name type="common">Turbot</name>
    <name type="synonym">Psetta maxima</name>
    <dbReference type="NCBI Taxonomy" id="52904"/>
    <lineage>
        <taxon>Eukaryota</taxon>
        <taxon>Metazoa</taxon>
        <taxon>Chordata</taxon>
        <taxon>Craniata</taxon>
        <taxon>Vertebrata</taxon>
        <taxon>Euteleostomi</taxon>
        <taxon>Actinopterygii</taxon>
        <taxon>Neopterygii</taxon>
        <taxon>Teleostei</taxon>
        <taxon>Neoteleostei</taxon>
        <taxon>Acanthomorphata</taxon>
        <taxon>Carangaria</taxon>
        <taxon>Pleuronectiformes</taxon>
        <taxon>Pleuronectoidei</taxon>
        <taxon>Scophthalmidae</taxon>
        <taxon>Scophthalmus</taxon>
    </lineage>
</organism>
<comment type="caution">
    <text evidence="1">The sequence shown here is derived from an EMBL/GenBank/DDBJ whole genome shotgun (WGS) entry which is preliminary data.</text>
</comment>
<evidence type="ECO:0000313" key="1">
    <source>
        <dbReference type="EMBL" id="KAF0033620.1"/>
    </source>
</evidence>
<proteinExistence type="predicted"/>
<evidence type="ECO:0000313" key="2">
    <source>
        <dbReference type="Proteomes" id="UP000438429"/>
    </source>
</evidence>
<protein>
    <submittedName>
        <fullName evidence="1">Uncharacterized protein</fullName>
    </submittedName>
</protein>
<dbReference type="EMBL" id="VEVO01000012">
    <property type="protein sequence ID" value="KAF0033620.1"/>
    <property type="molecule type" value="Genomic_DNA"/>
</dbReference>
<gene>
    <name evidence="1" type="ORF">F2P81_013686</name>
</gene>
<reference evidence="1 2" key="1">
    <citation type="submission" date="2019-06" db="EMBL/GenBank/DDBJ databases">
        <title>Draft genomes of female and male turbot (Scophthalmus maximus).</title>
        <authorList>
            <person name="Xu H."/>
            <person name="Xu X.-W."/>
            <person name="Shao C."/>
            <person name="Chen S."/>
        </authorList>
    </citation>
    <scope>NUCLEOTIDE SEQUENCE [LARGE SCALE GENOMIC DNA]</scope>
    <source>
        <strain evidence="1">Ysfricsl-2016a</strain>
        <tissue evidence="1">Blood</tissue>
    </source>
</reference>
<dbReference type="AlphaFoldDB" id="A0A6A4SNX9"/>
<accession>A0A6A4SNX9</accession>
<dbReference type="Proteomes" id="UP000438429">
    <property type="component" value="Unassembled WGS sequence"/>
</dbReference>
<name>A0A6A4SNX9_SCOMX</name>
<sequence length="97" mass="10973">MRGPMLSRLLSESFYRIQGSLQYRSLFSNDDVLHLKPHDTKRRPRSPVGSRSCEASDYHGFLALLCNLPVLATVVSFGMHSPTQMMSDEGRLCEEGR</sequence>